<dbReference type="Proteomes" id="UP001301958">
    <property type="component" value="Unassembled WGS sequence"/>
</dbReference>
<keyword evidence="1" id="KW-1133">Transmembrane helix</keyword>
<evidence type="ECO:0000313" key="2">
    <source>
        <dbReference type="EMBL" id="KAK4223530.1"/>
    </source>
</evidence>
<comment type="caution">
    <text evidence="2">The sequence shown here is derived from an EMBL/GenBank/DDBJ whole genome shotgun (WGS) entry which is preliminary data.</text>
</comment>
<accession>A0AAN7BHJ7</accession>
<name>A0AAN7BHJ7_9PEZI</name>
<keyword evidence="3" id="KW-1185">Reference proteome</keyword>
<dbReference type="AlphaFoldDB" id="A0AAN7BHJ7"/>
<reference evidence="2" key="1">
    <citation type="journal article" date="2023" name="Mol. Phylogenet. Evol.">
        <title>Genome-scale phylogeny and comparative genomics of the fungal order Sordariales.</title>
        <authorList>
            <person name="Hensen N."/>
            <person name="Bonometti L."/>
            <person name="Westerberg I."/>
            <person name="Brannstrom I.O."/>
            <person name="Guillou S."/>
            <person name="Cros-Aarteil S."/>
            <person name="Calhoun S."/>
            <person name="Haridas S."/>
            <person name="Kuo A."/>
            <person name="Mondo S."/>
            <person name="Pangilinan J."/>
            <person name="Riley R."/>
            <person name="LaButti K."/>
            <person name="Andreopoulos B."/>
            <person name="Lipzen A."/>
            <person name="Chen C."/>
            <person name="Yan M."/>
            <person name="Daum C."/>
            <person name="Ng V."/>
            <person name="Clum A."/>
            <person name="Steindorff A."/>
            <person name="Ohm R.A."/>
            <person name="Martin F."/>
            <person name="Silar P."/>
            <person name="Natvig D.O."/>
            <person name="Lalanne C."/>
            <person name="Gautier V."/>
            <person name="Ament-Velasquez S.L."/>
            <person name="Kruys A."/>
            <person name="Hutchinson M.I."/>
            <person name="Powell A.J."/>
            <person name="Barry K."/>
            <person name="Miller A.N."/>
            <person name="Grigoriev I.V."/>
            <person name="Debuchy R."/>
            <person name="Gladieux P."/>
            <person name="Hiltunen Thoren M."/>
            <person name="Johannesson H."/>
        </authorList>
    </citation>
    <scope>NUCLEOTIDE SEQUENCE</scope>
    <source>
        <strain evidence="2">CBS 990.96</strain>
    </source>
</reference>
<protein>
    <submittedName>
        <fullName evidence="2">Uncharacterized protein</fullName>
    </submittedName>
</protein>
<keyword evidence="1" id="KW-0812">Transmembrane</keyword>
<feature type="transmembrane region" description="Helical" evidence="1">
    <location>
        <begin position="17"/>
        <end position="38"/>
    </location>
</feature>
<proteinExistence type="predicted"/>
<evidence type="ECO:0000313" key="3">
    <source>
        <dbReference type="Proteomes" id="UP001301958"/>
    </source>
</evidence>
<feature type="transmembrane region" description="Helical" evidence="1">
    <location>
        <begin position="45"/>
        <end position="67"/>
    </location>
</feature>
<dbReference type="EMBL" id="MU865423">
    <property type="protein sequence ID" value="KAK4223530.1"/>
    <property type="molecule type" value="Genomic_DNA"/>
</dbReference>
<sequence>MGEIGFPNQTFLGSVRIWLFLLLSRSVGITNGFLLFLFKPVIIIFIIIIGRVFYFLSVFFGVCWLSNGVLERNYLFV</sequence>
<keyword evidence="1" id="KW-0472">Membrane</keyword>
<gene>
    <name evidence="2" type="ORF">QBC38DRAFT_487461</name>
</gene>
<organism evidence="2 3">
    <name type="scientific">Podospora fimiseda</name>
    <dbReference type="NCBI Taxonomy" id="252190"/>
    <lineage>
        <taxon>Eukaryota</taxon>
        <taxon>Fungi</taxon>
        <taxon>Dikarya</taxon>
        <taxon>Ascomycota</taxon>
        <taxon>Pezizomycotina</taxon>
        <taxon>Sordariomycetes</taxon>
        <taxon>Sordariomycetidae</taxon>
        <taxon>Sordariales</taxon>
        <taxon>Podosporaceae</taxon>
        <taxon>Podospora</taxon>
    </lineage>
</organism>
<reference evidence="2" key="2">
    <citation type="submission" date="2023-05" db="EMBL/GenBank/DDBJ databases">
        <authorList>
            <consortium name="Lawrence Berkeley National Laboratory"/>
            <person name="Steindorff A."/>
            <person name="Hensen N."/>
            <person name="Bonometti L."/>
            <person name="Westerberg I."/>
            <person name="Brannstrom I.O."/>
            <person name="Guillou S."/>
            <person name="Cros-Aarteil S."/>
            <person name="Calhoun S."/>
            <person name="Haridas S."/>
            <person name="Kuo A."/>
            <person name="Mondo S."/>
            <person name="Pangilinan J."/>
            <person name="Riley R."/>
            <person name="Labutti K."/>
            <person name="Andreopoulos B."/>
            <person name="Lipzen A."/>
            <person name="Chen C."/>
            <person name="Yanf M."/>
            <person name="Daum C."/>
            <person name="Ng V."/>
            <person name="Clum A."/>
            <person name="Ohm R."/>
            <person name="Martin F."/>
            <person name="Silar P."/>
            <person name="Natvig D."/>
            <person name="Lalanne C."/>
            <person name="Gautier V."/>
            <person name="Ament-Velasquez S.L."/>
            <person name="Kruys A."/>
            <person name="Hutchinson M.I."/>
            <person name="Powell A.J."/>
            <person name="Barry K."/>
            <person name="Miller A.N."/>
            <person name="Grigoriev I.V."/>
            <person name="Debuchy R."/>
            <person name="Gladieux P."/>
            <person name="Thoren M.H."/>
            <person name="Johannesson H."/>
        </authorList>
    </citation>
    <scope>NUCLEOTIDE SEQUENCE</scope>
    <source>
        <strain evidence="2">CBS 990.96</strain>
    </source>
</reference>
<evidence type="ECO:0000256" key="1">
    <source>
        <dbReference type="SAM" id="Phobius"/>
    </source>
</evidence>